<proteinExistence type="predicted"/>
<protein>
    <submittedName>
        <fullName evidence="1">Uncharacterized protein</fullName>
    </submittedName>
</protein>
<dbReference type="Proteomes" id="UP000006683">
    <property type="component" value="Chromosome"/>
</dbReference>
<keyword evidence="2" id="KW-1185">Reference proteome</keyword>
<evidence type="ECO:0000313" key="2">
    <source>
        <dbReference type="Proteomes" id="UP000006683"/>
    </source>
</evidence>
<dbReference type="AlphaFoldDB" id="E1SWC8"/>
<dbReference type="EMBL" id="CP002209">
    <property type="protein sequence ID" value="ADN75417.1"/>
    <property type="molecule type" value="Genomic_DNA"/>
</dbReference>
<dbReference type="KEGG" id="fbl:Fbal_1208"/>
<organism evidence="1 2">
    <name type="scientific">Ferrimonas balearica (strain DSM 9799 / CCM 4581 / KCTC 23876 / PAT)</name>
    <dbReference type="NCBI Taxonomy" id="550540"/>
    <lineage>
        <taxon>Bacteria</taxon>
        <taxon>Pseudomonadati</taxon>
        <taxon>Pseudomonadota</taxon>
        <taxon>Gammaproteobacteria</taxon>
        <taxon>Alteromonadales</taxon>
        <taxon>Ferrimonadaceae</taxon>
        <taxon>Ferrimonas</taxon>
    </lineage>
</organism>
<dbReference type="HOGENOM" id="CLU_1259854_0_0_6"/>
<sequence length="219" mass="24969">MLTAGEALSRDIFDYGVFVDGEQKASYRIHRSDSDRCVIEGTLTSSGLLFDGVIRLSSQSQCIDGQDWRLKHYQESTEVLWQDVIISQIWVNADHIEYYTGRHSENQRIPFTEAQREIGTADSLSVFFAVQDKVRRGVKSWQMNLVMPGDKAQPPVVERHRFSIGCANVEPGRSAQNLVCAQSSGAEEKRYYWFDPTQDWAFVGSLRGDRLIWRSASPR</sequence>
<name>E1SWC8_FERBD</name>
<gene>
    <name evidence="1" type="ordered locus">Fbal_1208</name>
</gene>
<evidence type="ECO:0000313" key="1">
    <source>
        <dbReference type="EMBL" id="ADN75417.1"/>
    </source>
</evidence>
<reference evidence="1 2" key="1">
    <citation type="journal article" date="2010" name="Stand. Genomic Sci.">
        <title>Complete genome sequence of Ferrimonas balearica type strain (PAT).</title>
        <authorList>
            <person name="Nolan M."/>
            <person name="Sikorski J."/>
            <person name="Davenport K."/>
            <person name="Lucas S."/>
            <person name="Glavina Del Rio T."/>
            <person name="Tice H."/>
            <person name="Cheng J."/>
            <person name="Goodwin L."/>
            <person name="Pitluck S."/>
            <person name="Liolios K."/>
            <person name="Ivanova N."/>
            <person name="Mavromatis K."/>
            <person name="Ovchinnikova G."/>
            <person name="Pati A."/>
            <person name="Chen A."/>
            <person name="Palaniappan K."/>
            <person name="Land M."/>
            <person name="Hauser L."/>
            <person name="Chang Y."/>
            <person name="Jeffries C."/>
            <person name="Tapia R."/>
            <person name="Brettin T."/>
            <person name="Detter J."/>
            <person name="Han C."/>
            <person name="Yasawong M."/>
            <person name="Rohde M."/>
            <person name="Tindall B."/>
            <person name="Goker M."/>
            <person name="Woyke T."/>
            <person name="Bristow J."/>
            <person name="Eisen J."/>
            <person name="Markowitz V."/>
            <person name="Hugenholtz P."/>
            <person name="Kyrpides N."/>
            <person name="Klenk H."/>
            <person name="Lapidus A."/>
        </authorList>
    </citation>
    <scope>NUCLEOTIDE SEQUENCE [LARGE SCALE GENOMIC DNA]</scope>
    <source>
        <strain evidence="2">DSM 9799 / CCM 4581 / KCTC 23876 / PAT</strain>
    </source>
</reference>
<accession>E1SWC8</accession>